<evidence type="ECO:0000256" key="1">
    <source>
        <dbReference type="ARBA" id="ARBA00004123"/>
    </source>
</evidence>
<evidence type="ECO:0000313" key="6">
    <source>
        <dbReference type="Proteomes" id="UP000070444"/>
    </source>
</evidence>
<keyword evidence="2" id="KW-0539">Nucleus</keyword>
<name>A0A137P7L9_CONC2</name>
<feature type="compositionally biased region" description="Polar residues" evidence="3">
    <location>
        <begin position="10"/>
        <end position="26"/>
    </location>
</feature>
<dbReference type="Pfam" id="PF00808">
    <property type="entry name" value="CBFD_NFYB_HMF"/>
    <property type="match status" value="1"/>
</dbReference>
<dbReference type="InterPro" id="IPR050568">
    <property type="entry name" value="Transcr_DNA_Rep_Reg"/>
</dbReference>
<evidence type="ECO:0000313" key="5">
    <source>
        <dbReference type="EMBL" id="KXN71006.1"/>
    </source>
</evidence>
<dbReference type="PANTHER" id="PTHR10252:SF151">
    <property type="entry name" value="DNA POLYMERASE EPSILON NONCATALYTIC SUBUNIT"/>
    <property type="match status" value="1"/>
</dbReference>
<reference evidence="5 6" key="1">
    <citation type="journal article" date="2015" name="Genome Biol. Evol.">
        <title>Phylogenomic analyses indicate that early fungi evolved digesting cell walls of algal ancestors of land plants.</title>
        <authorList>
            <person name="Chang Y."/>
            <person name="Wang S."/>
            <person name="Sekimoto S."/>
            <person name="Aerts A.L."/>
            <person name="Choi C."/>
            <person name="Clum A."/>
            <person name="LaButti K.M."/>
            <person name="Lindquist E.A."/>
            <person name="Yee Ngan C."/>
            <person name="Ohm R.A."/>
            <person name="Salamov A.A."/>
            <person name="Grigoriev I.V."/>
            <person name="Spatafora J.W."/>
            <person name="Berbee M.L."/>
        </authorList>
    </citation>
    <scope>NUCLEOTIDE SEQUENCE [LARGE SCALE GENOMIC DNA]</scope>
    <source>
        <strain evidence="5 6">NRRL 28638</strain>
    </source>
</reference>
<dbReference type="GO" id="GO:0006261">
    <property type="term" value="P:DNA-templated DNA replication"/>
    <property type="evidence" value="ECO:0007669"/>
    <property type="project" value="TreeGrafter"/>
</dbReference>
<dbReference type="AlphaFoldDB" id="A0A137P7L9"/>
<dbReference type="GO" id="GO:0046982">
    <property type="term" value="F:protein heterodimerization activity"/>
    <property type="evidence" value="ECO:0007669"/>
    <property type="project" value="InterPro"/>
</dbReference>
<dbReference type="InterPro" id="IPR009072">
    <property type="entry name" value="Histone-fold"/>
</dbReference>
<dbReference type="Proteomes" id="UP000070444">
    <property type="component" value="Unassembled WGS sequence"/>
</dbReference>
<sequence length="134" mass="14961">MSSDNEETTLQDQNSTTIVNNTTLQNGEPFNFDPNETAGNISIKIPLLRIKKMLKEDPEINGTTREAIFAISKATELFSLYMATQAYNCAARENRLTVTYKDCSNAVKLDDKLEFLSELVPPQQSLKNALAGRK</sequence>
<gene>
    <name evidence="5" type="ORF">CONCODRAFT_78584</name>
</gene>
<evidence type="ECO:0000256" key="2">
    <source>
        <dbReference type="ARBA" id="ARBA00023242"/>
    </source>
</evidence>
<dbReference type="SUPFAM" id="SSF47113">
    <property type="entry name" value="Histone-fold"/>
    <property type="match status" value="1"/>
</dbReference>
<keyword evidence="6" id="KW-1185">Reference proteome</keyword>
<accession>A0A137P7L9</accession>
<dbReference type="Gene3D" id="1.10.20.10">
    <property type="entry name" value="Histone, subunit A"/>
    <property type="match status" value="1"/>
</dbReference>
<organism evidence="5 6">
    <name type="scientific">Conidiobolus coronatus (strain ATCC 28846 / CBS 209.66 / NRRL 28638)</name>
    <name type="common">Delacroixia coronata</name>
    <dbReference type="NCBI Taxonomy" id="796925"/>
    <lineage>
        <taxon>Eukaryota</taxon>
        <taxon>Fungi</taxon>
        <taxon>Fungi incertae sedis</taxon>
        <taxon>Zoopagomycota</taxon>
        <taxon>Entomophthoromycotina</taxon>
        <taxon>Entomophthoromycetes</taxon>
        <taxon>Entomophthorales</taxon>
        <taxon>Ancylistaceae</taxon>
        <taxon>Conidiobolus</taxon>
    </lineage>
</organism>
<evidence type="ECO:0000256" key="3">
    <source>
        <dbReference type="SAM" id="MobiDB-lite"/>
    </source>
</evidence>
<dbReference type="InterPro" id="IPR003958">
    <property type="entry name" value="CBFA_NFYB_domain"/>
</dbReference>
<feature type="region of interest" description="Disordered" evidence="3">
    <location>
        <begin position="1"/>
        <end position="26"/>
    </location>
</feature>
<feature type="domain" description="Transcription factor CBF/NF-Y/archaeal histone" evidence="4">
    <location>
        <begin position="44"/>
        <end position="107"/>
    </location>
</feature>
<dbReference type="GO" id="GO:0008623">
    <property type="term" value="C:CHRAC"/>
    <property type="evidence" value="ECO:0007669"/>
    <property type="project" value="TreeGrafter"/>
</dbReference>
<protein>
    <recommendedName>
        <fullName evidence="4">Transcription factor CBF/NF-Y/archaeal histone domain-containing protein</fullName>
    </recommendedName>
</protein>
<dbReference type="STRING" id="796925.A0A137P7L9"/>
<proteinExistence type="predicted"/>
<dbReference type="CDD" id="cd23645">
    <property type="entry name" value="HFD_Dpb3-like"/>
    <property type="match status" value="1"/>
</dbReference>
<dbReference type="OMA" id="FLEYKHI"/>
<dbReference type="OrthoDB" id="636685at2759"/>
<dbReference type="PANTHER" id="PTHR10252">
    <property type="entry name" value="HISTONE-LIKE TRANSCRIPTION FACTOR CCAAT-RELATED"/>
    <property type="match status" value="1"/>
</dbReference>
<comment type="subcellular location">
    <subcellularLocation>
        <location evidence="1">Nucleus</location>
    </subcellularLocation>
</comment>
<evidence type="ECO:0000259" key="4">
    <source>
        <dbReference type="Pfam" id="PF00808"/>
    </source>
</evidence>
<dbReference type="EMBL" id="KQ964487">
    <property type="protein sequence ID" value="KXN71006.1"/>
    <property type="molecule type" value="Genomic_DNA"/>
</dbReference>